<dbReference type="Pfam" id="PF20432">
    <property type="entry name" value="Xre-like-HTH"/>
    <property type="match status" value="1"/>
</dbReference>
<feature type="domain" description="Antitoxin Xre-like helix-turn-helix" evidence="2">
    <location>
        <begin position="17"/>
        <end position="76"/>
    </location>
</feature>
<proteinExistence type="predicted"/>
<feature type="domain" description="Antitoxin Xre/MbcA/ParS-like toxin-binding" evidence="1">
    <location>
        <begin position="81"/>
        <end position="129"/>
    </location>
</feature>
<dbReference type="Pfam" id="PF09722">
    <property type="entry name" value="Xre_MbcA_ParS_C"/>
    <property type="match status" value="1"/>
</dbReference>
<evidence type="ECO:0000313" key="3">
    <source>
        <dbReference type="EMBL" id="UWZ79628.1"/>
    </source>
</evidence>
<keyword evidence="4" id="KW-1185">Reference proteome</keyword>
<name>A0ABY5ZLX9_9BACT</name>
<dbReference type="InterPro" id="IPR024467">
    <property type="entry name" value="Xre/MbcA/ParS-like_toxin-bd"/>
</dbReference>
<reference evidence="3" key="1">
    <citation type="journal article" date="2022" name="Environ. Microbiol.">
        <title>Geoalkalibacter halelectricus SAP #1 sp. nov. possessing extracellular electron transfer and mineral#reducing capabilities from a haloalkaline environment.</title>
        <authorList>
            <person name="Yadav S."/>
            <person name="Singh R."/>
            <person name="Sundharam S.S."/>
            <person name="Chaudhary S."/>
            <person name="Krishnamurthi S."/>
            <person name="Patil S.A."/>
        </authorList>
    </citation>
    <scope>NUCLEOTIDE SEQUENCE</scope>
    <source>
        <strain evidence="3">SAP-1</strain>
    </source>
</reference>
<accession>A0ABY5ZLX9</accession>
<dbReference type="InterPro" id="IPR046847">
    <property type="entry name" value="Xre-like_HTH"/>
</dbReference>
<protein>
    <submittedName>
        <fullName evidence="3">DUF2384 domain-containing protein</fullName>
    </submittedName>
</protein>
<dbReference type="NCBIfam" id="TIGR02293">
    <property type="entry name" value="TAS_TIGR02293"/>
    <property type="match status" value="1"/>
</dbReference>
<dbReference type="RefSeq" id="WP_260747980.1">
    <property type="nucleotide sequence ID" value="NZ_CP092109.1"/>
</dbReference>
<dbReference type="EMBL" id="CP092109">
    <property type="protein sequence ID" value="UWZ79628.1"/>
    <property type="molecule type" value="Genomic_DNA"/>
</dbReference>
<dbReference type="Proteomes" id="UP001060414">
    <property type="component" value="Chromosome"/>
</dbReference>
<gene>
    <name evidence="3" type="ORF">L9S41_18395</name>
</gene>
<evidence type="ECO:0000313" key="4">
    <source>
        <dbReference type="Proteomes" id="UP001060414"/>
    </source>
</evidence>
<dbReference type="InterPro" id="IPR011979">
    <property type="entry name" value="Antitox_Xre"/>
</dbReference>
<evidence type="ECO:0000259" key="1">
    <source>
        <dbReference type="Pfam" id="PF09722"/>
    </source>
</evidence>
<organism evidence="3 4">
    <name type="scientific">Geoalkalibacter halelectricus</name>
    <dbReference type="NCBI Taxonomy" id="2847045"/>
    <lineage>
        <taxon>Bacteria</taxon>
        <taxon>Pseudomonadati</taxon>
        <taxon>Thermodesulfobacteriota</taxon>
        <taxon>Desulfuromonadia</taxon>
        <taxon>Desulfuromonadales</taxon>
        <taxon>Geoalkalibacteraceae</taxon>
        <taxon>Geoalkalibacter</taxon>
    </lineage>
</organism>
<evidence type="ECO:0000259" key="2">
    <source>
        <dbReference type="Pfam" id="PF20432"/>
    </source>
</evidence>
<sequence>MNLAEVLQEQPSLKKLTAAARHGVPRKFVDELAQTLDISLRDLAPLLHASERNLRRYQPEQLLPADVSDRALNIARVFERALDVLDTPERAVQWLKKPNRALGEAPLALLATTFGAEQVLAILGRIEHGVFS</sequence>